<dbReference type="Proteomes" id="UP000295252">
    <property type="component" value="Chromosome IV"/>
</dbReference>
<gene>
    <name evidence="1" type="ORF">GSCOC_T00014434001</name>
</gene>
<reference evidence="2" key="1">
    <citation type="journal article" date="2014" name="Science">
        <title>The coffee genome provides insight into the convergent evolution of caffeine biosynthesis.</title>
        <authorList>
            <person name="Denoeud F."/>
            <person name="Carretero-Paulet L."/>
            <person name="Dereeper A."/>
            <person name="Droc G."/>
            <person name="Guyot R."/>
            <person name="Pietrella M."/>
            <person name="Zheng C."/>
            <person name="Alberti A."/>
            <person name="Anthony F."/>
            <person name="Aprea G."/>
            <person name="Aury J.M."/>
            <person name="Bento P."/>
            <person name="Bernard M."/>
            <person name="Bocs S."/>
            <person name="Campa C."/>
            <person name="Cenci A."/>
            <person name="Combes M.C."/>
            <person name="Crouzillat D."/>
            <person name="Da Silva C."/>
            <person name="Daddiego L."/>
            <person name="De Bellis F."/>
            <person name="Dussert S."/>
            <person name="Garsmeur O."/>
            <person name="Gayraud T."/>
            <person name="Guignon V."/>
            <person name="Jahn K."/>
            <person name="Jamilloux V."/>
            <person name="Joet T."/>
            <person name="Labadie K."/>
            <person name="Lan T."/>
            <person name="Leclercq J."/>
            <person name="Lepelley M."/>
            <person name="Leroy T."/>
            <person name="Li L.T."/>
            <person name="Librado P."/>
            <person name="Lopez L."/>
            <person name="Munoz A."/>
            <person name="Noel B."/>
            <person name="Pallavicini A."/>
            <person name="Perrotta G."/>
            <person name="Poncet V."/>
            <person name="Pot D."/>
            <person name="Priyono X."/>
            <person name="Rigoreau M."/>
            <person name="Rouard M."/>
            <person name="Rozas J."/>
            <person name="Tranchant-Dubreuil C."/>
            <person name="VanBuren R."/>
            <person name="Zhang Q."/>
            <person name="Andrade A.C."/>
            <person name="Argout X."/>
            <person name="Bertrand B."/>
            <person name="de Kochko A."/>
            <person name="Graziosi G."/>
            <person name="Henry R.J."/>
            <person name="Jayarama X."/>
            <person name="Ming R."/>
            <person name="Nagai C."/>
            <person name="Rounsley S."/>
            <person name="Sankoff D."/>
            <person name="Giuliano G."/>
            <person name="Albert V.A."/>
            <person name="Wincker P."/>
            <person name="Lashermes P."/>
        </authorList>
    </citation>
    <scope>NUCLEOTIDE SEQUENCE [LARGE SCALE GENOMIC DNA]</scope>
    <source>
        <strain evidence="2">cv. DH200-94</strain>
    </source>
</reference>
<evidence type="ECO:0000313" key="1">
    <source>
        <dbReference type="EMBL" id="CDO97175.1"/>
    </source>
</evidence>
<proteinExistence type="predicted"/>
<sequence>MAVQRIIREWEIQLCSGTPELNGRAVISPGSILRSLKSSKPNPSCLARIPYLCSPFPPRPLSHSSVVLLLSLDPIFLVIILDWGG</sequence>
<evidence type="ECO:0000313" key="2">
    <source>
        <dbReference type="Proteomes" id="UP000295252"/>
    </source>
</evidence>
<protein>
    <submittedName>
        <fullName evidence="1">Uncharacterized protein</fullName>
    </submittedName>
</protein>
<name>A0A068TLJ6_COFCA</name>
<dbReference type="AlphaFoldDB" id="A0A068TLJ6"/>
<dbReference type="EMBL" id="HG739085">
    <property type="protein sequence ID" value="CDO97175.1"/>
    <property type="molecule type" value="Genomic_DNA"/>
</dbReference>
<organism evidence="1 2">
    <name type="scientific">Coffea canephora</name>
    <name type="common">Robusta coffee</name>
    <dbReference type="NCBI Taxonomy" id="49390"/>
    <lineage>
        <taxon>Eukaryota</taxon>
        <taxon>Viridiplantae</taxon>
        <taxon>Streptophyta</taxon>
        <taxon>Embryophyta</taxon>
        <taxon>Tracheophyta</taxon>
        <taxon>Spermatophyta</taxon>
        <taxon>Magnoliopsida</taxon>
        <taxon>eudicotyledons</taxon>
        <taxon>Gunneridae</taxon>
        <taxon>Pentapetalae</taxon>
        <taxon>asterids</taxon>
        <taxon>lamiids</taxon>
        <taxon>Gentianales</taxon>
        <taxon>Rubiaceae</taxon>
        <taxon>Ixoroideae</taxon>
        <taxon>Gardenieae complex</taxon>
        <taxon>Bertiereae - Coffeeae clade</taxon>
        <taxon>Coffeeae</taxon>
        <taxon>Coffea</taxon>
    </lineage>
</organism>
<dbReference type="InParanoid" id="A0A068TLJ6"/>
<keyword evidence="2" id="KW-1185">Reference proteome</keyword>
<accession>A0A068TLJ6</accession>
<dbReference type="Gramene" id="CDO97175">
    <property type="protein sequence ID" value="CDO97175"/>
    <property type="gene ID" value="GSCOC_T00014434001"/>
</dbReference>